<organism evidence="1 2">
    <name type="scientific">Streptomyces ruber</name>
    <dbReference type="NCBI Taxonomy" id="83378"/>
    <lineage>
        <taxon>Bacteria</taxon>
        <taxon>Bacillati</taxon>
        <taxon>Actinomycetota</taxon>
        <taxon>Actinomycetes</taxon>
        <taxon>Kitasatosporales</taxon>
        <taxon>Streptomycetaceae</taxon>
        <taxon>Streptomyces</taxon>
    </lineage>
</organism>
<keyword evidence="2" id="KW-1185">Reference proteome</keyword>
<gene>
    <name evidence="1" type="ORF">GCM10010145_47070</name>
</gene>
<comment type="caution">
    <text evidence="1">The sequence shown here is derived from an EMBL/GenBank/DDBJ whole genome shotgun (WGS) entry which is preliminary data.</text>
</comment>
<evidence type="ECO:0000313" key="1">
    <source>
        <dbReference type="EMBL" id="GGQ72074.1"/>
    </source>
</evidence>
<sequence length="77" mass="8477">MCTSTDSGVASLPAVMRCTVKTVRERAADLCPEALTRMRTARETEQRFRTGRRLPGHVARARLATRAGVMLPRHLAG</sequence>
<reference evidence="1" key="2">
    <citation type="submission" date="2020-09" db="EMBL/GenBank/DDBJ databases">
        <authorList>
            <person name="Sun Q."/>
            <person name="Ohkuma M."/>
        </authorList>
    </citation>
    <scope>NUCLEOTIDE SEQUENCE</scope>
    <source>
        <strain evidence="1">JCM 3131</strain>
    </source>
</reference>
<proteinExistence type="predicted"/>
<reference evidence="1" key="1">
    <citation type="journal article" date="2014" name="Int. J. Syst. Evol. Microbiol.">
        <title>Complete genome sequence of Corynebacterium casei LMG S-19264T (=DSM 44701T), isolated from a smear-ripened cheese.</title>
        <authorList>
            <consortium name="US DOE Joint Genome Institute (JGI-PGF)"/>
            <person name="Walter F."/>
            <person name="Albersmeier A."/>
            <person name="Kalinowski J."/>
            <person name="Ruckert C."/>
        </authorList>
    </citation>
    <scope>NUCLEOTIDE SEQUENCE</scope>
    <source>
        <strain evidence="1">JCM 3131</strain>
    </source>
</reference>
<name>A0A918BIV0_9ACTN</name>
<accession>A0A918BIV0</accession>
<dbReference type="AlphaFoldDB" id="A0A918BIV0"/>
<dbReference type="Proteomes" id="UP000620156">
    <property type="component" value="Unassembled WGS sequence"/>
</dbReference>
<protein>
    <submittedName>
        <fullName evidence="1">Uncharacterized protein</fullName>
    </submittedName>
</protein>
<dbReference type="EMBL" id="BMQK01000012">
    <property type="protein sequence ID" value="GGQ72074.1"/>
    <property type="molecule type" value="Genomic_DNA"/>
</dbReference>
<evidence type="ECO:0000313" key="2">
    <source>
        <dbReference type="Proteomes" id="UP000620156"/>
    </source>
</evidence>